<evidence type="ECO:0000256" key="6">
    <source>
        <dbReference type="ARBA" id="ARBA00023136"/>
    </source>
</evidence>
<keyword evidence="4 7" id="KW-0812">Transmembrane</keyword>
<evidence type="ECO:0000313" key="8">
    <source>
        <dbReference type="EMBL" id="VEN75090.1"/>
    </source>
</evidence>
<evidence type="ECO:0000256" key="7">
    <source>
        <dbReference type="RuleBase" id="RU362048"/>
    </source>
</evidence>
<dbReference type="NCBIfam" id="TIGR00427">
    <property type="entry name" value="NAAT family transporter"/>
    <property type="match status" value="1"/>
</dbReference>
<protein>
    <recommendedName>
        <fullName evidence="7">UPF0056 membrane protein</fullName>
    </recommendedName>
</protein>
<feature type="transmembrane region" description="Helical" evidence="7">
    <location>
        <begin position="63"/>
        <end position="84"/>
    </location>
</feature>
<dbReference type="GO" id="GO:0005886">
    <property type="term" value="C:plasma membrane"/>
    <property type="evidence" value="ECO:0007669"/>
    <property type="project" value="UniProtKB-SubCell"/>
</dbReference>
<evidence type="ECO:0000256" key="3">
    <source>
        <dbReference type="ARBA" id="ARBA00022475"/>
    </source>
</evidence>
<comment type="similarity">
    <text evidence="2 7">Belongs to the UPF0056 (MarC) family.</text>
</comment>
<evidence type="ECO:0000256" key="2">
    <source>
        <dbReference type="ARBA" id="ARBA00009784"/>
    </source>
</evidence>
<keyword evidence="5 7" id="KW-1133">Transmembrane helix</keyword>
<gene>
    <name evidence="8" type="ORF">EPICR_60077</name>
</gene>
<keyword evidence="3" id="KW-1003">Cell membrane</keyword>
<feature type="transmembrane region" description="Helical" evidence="7">
    <location>
        <begin position="137"/>
        <end position="162"/>
    </location>
</feature>
<name>A0A484HLJ6_9BACT</name>
<dbReference type="EMBL" id="CAACVI010000049">
    <property type="protein sequence ID" value="VEN75090.1"/>
    <property type="molecule type" value="Genomic_DNA"/>
</dbReference>
<keyword evidence="6 7" id="KW-0472">Membrane</keyword>
<evidence type="ECO:0000256" key="1">
    <source>
        <dbReference type="ARBA" id="ARBA00004651"/>
    </source>
</evidence>
<comment type="caution">
    <text evidence="7">Lacks conserved residue(s) required for the propagation of feature annotation.</text>
</comment>
<accession>A0A484HLJ6</accession>
<dbReference type="PANTHER" id="PTHR33508">
    <property type="entry name" value="UPF0056 MEMBRANE PROTEIN YHCE"/>
    <property type="match status" value="1"/>
</dbReference>
<dbReference type="PANTHER" id="PTHR33508:SF10">
    <property type="entry name" value="UPF0056 INNER MEMBRANE PROTEIN YHGN"/>
    <property type="match status" value="1"/>
</dbReference>
<evidence type="ECO:0000256" key="5">
    <source>
        <dbReference type="ARBA" id="ARBA00022989"/>
    </source>
</evidence>
<reference evidence="8" key="1">
    <citation type="submission" date="2019-01" db="EMBL/GenBank/DDBJ databases">
        <authorList>
            <consortium name="Genoscope - CEA"/>
            <person name="William W."/>
        </authorList>
    </citation>
    <scope>NUCLEOTIDE SEQUENCE</scope>
    <source>
        <strain evidence="8">CR-1</strain>
    </source>
</reference>
<sequence length="195" mass="21454">MSIFSAAALLFMVFDPLGNIPMFMCALDHVNPRDHFRVILREMLLALLILIVFLFAGRHILSFLGISQSSLGIAGGIILFMIAIRMVFSGSEQVFQNMEDETPLLVPLAVPLIAGPSAIATVILLMAREPSRWPEWLLALFCAWLASGVILIFSGRLTLILGQRLLKAAARLMGMILTGVAVEMLVRGIRDVFFV</sequence>
<dbReference type="AlphaFoldDB" id="A0A484HLJ6"/>
<proteinExistence type="inferred from homology"/>
<feature type="transmembrane region" description="Helical" evidence="7">
    <location>
        <begin position="168"/>
        <end position="186"/>
    </location>
</feature>
<dbReference type="Pfam" id="PF01914">
    <property type="entry name" value="MarC"/>
    <property type="match status" value="1"/>
</dbReference>
<dbReference type="InterPro" id="IPR002771">
    <property type="entry name" value="Multi_antbiot-R_MarC"/>
</dbReference>
<organism evidence="8">
    <name type="scientific">uncultured Desulfobacteraceae bacterium</name>
    <dbReference type="NCBI Taxonomy" id="218296"/>
    <lineage>
        <taxon>Bacteria</taxon>
        <taxon>Pseudomonadati</taxon>
        <taxon>Thermodesulfobacteriota</taxon>
        <taxon>Desulfobacteria</taxon>
        <taxon>Desulfobacterales</taxon>
        <taxon>Desulfobacteraceae</taxon>
        <taxon>environmental samples</taxon>
    </lineage>
</organism>
<comment type="subcellular location">
    <subcellularLocation>
        <location evidence="1 7">Cell membrane</location>
        <topology evidence="1 7">Multi-pass membrane protein</topology>
    </subcellularLocation>
</comment>
<feature type="transmembrane region" description="Helical" evidence="7">
    <location>
        <begin position="104"/>
        <end position="125"/>
    </location>
</feature>
<feature type="transmembrane region" description="Helical" evidence="7">
    <location>
        <begin position="36"/>
        <end position="56"/>
    </location>
</feature>
<evidence type="ECO:0000256" key="4">
    <source>
        <dbReference type="ARBA" id="ARBA00022692"/>
    </source>
</evidence>